<dbReference type="HOGENOM" id="CLU_1263824_0_0_1"/>
<dbReference type="KEGG" id="tet:TTHERM_00161530"/>
<evidence type="ECO:0000256" key="1">
    <source>
        <dbReference type="SAM" id="MobiDB-lite"/>
    </source>
</evidence>
<accession>Q22VY1</accession>
<organism evidence="3 4">
    <name type="scientific">Tetrahymena thermophila (strain SB210)</name>
    <dbReference type="NCBI Taxonomy" id="312017"/>
    <lineage>
        <taxon>Eukaryota</taxon>
        <taxon>Sar</taxon>
        <taxon>Alveolata</taxon>
        <taxon>Ciliophora</taxon>
        <taxon>Intramacronucleata</taxon>
        <taxon>Oligohymenophorea</taxon>
        <taxon>Hymenostomatida</taxon>
        <taxon>Tetrahymenina</taxon>
        <taxon>Tetrahymenidae</taxon>
        <taxon>Tetrahymena</taxon>
    </lineage>
</organism>
<dbReference type="Proteomes" id="UP000009168">
    <property type="component" value="Unassembled WGS sequence"/>
</dbReference>
<keyword evidence="4" id="KW-1185">Reference proteome</keyword>
<evidence type="ECO:0000313" key="4">
    <source>
        <dbReference type="Proteomes" id="UP000009168"/>
    </source>
</evidence>
<dbReference type="InParanoid" id="Q22VY1"/>
<gene>
    <name evidence="3" type="ORF">TTHERM_00161530</name>
</gene>
<dbReference type="InterPro" id="IPR011256">
    <property type="entry name" value="Reg_factor_effector_dom_sf"/>
</dbReference>
<dbReference type="Gene3D" id="3.20.80.10">
    <property type="entry name" value="Regulatory factor, effector binding domain"/>
    <property type="match status" value="1"/>
</dbReference>
<dbReference type="EMBL" id="GG662820">
    <property type="protein sequence ID" value="EAR89635.1"/>
    <property type="molecule type" value="Genomic_DNA"/>
</dbReference>
<reference evidence="4" key="1">
    <citation type="journal article" date="2006" name="PLoS Biol.">
        <title>Macronuclear genome sequence of the ciliate Tetrahymena thermophila, a model eukaryote.</title>
        <authorList>
            <person name="Eisen J.A."/>
            <person name="Coyne R.S."/>
            <person name="Wu M."/>
            <person name="Wu D."/>
            <person name="Thiagarajan M."/>
            <person name="Wortman J.R."/>
            <person name="Badger J.H."/>
            <person name="Ren Q."/>
            <person name="Amedeo P."/>
            <person name="Jones K.M."/>
            <person name="Tallon L.J."/>
            <person name="Delcher A.L."/>
            <person name="Salzberg S.L."/>
            <person name="Silva J.C."/>
            <person name="Haas B.J."/>
            <person name="Majoros W.H."/>
            <person name="Farzad M."/>
            <person name="Carlton J.M."/>
            <person name="Smith R.K. Jr."/>
            <person name="Garg J."/>
            <person name="Pearlman R.E."/>
            <person name="Karrer K.M."/>
            <person name="Sun L."/>
            <person name="Manning G."/>
            <person name="Elde N.C."/>
            <person name="Turkewitz A.P."/>
            <person name="Asai D.J."/>
            <person name="Wilkes D.E."/>
            <person name="Wang Y."/>
            <person name="Cai H."/>
            <person name="Collins K."/>
            <person name="Stewart B.A."/>
            <person name="Lee S.R."/>
            <person name="Wilamowska K."/>
            <person name="Weinberg Z."/>
            <person name="Ruzzo W.L."/>
            <person name="Wloga D."/>
            <person name="Gaertig J."/>
            <person name="Frankel J."/>
            <person name="Tsao C.-C."/>
            <person name="Gorovsky M.A."/>
            <person name="Keeling P.J."/>
            <person name="Waller R.F."/>
            <person name="Patron N.J."/>
            <person name="Cherry J.M."/>
            <person name="Stover N.A."/>
            <person name="Krieger C.J."/>
            <person name="del Toro C."/>
            <person name="Ryder H.F."/>
            <person name="Williamson S.C."/>
            <person name="Barbeau R.A."/>
            <person name="Hamilton E.P."/>
            <person name="Orias E."/>
        </authorList>
    </citation>
    <scope>NUCLEOTIDE SEQUENCE [LARGE SCALE GENOMIC DNA]</scope>
    <source>
        <strain evidence="4">SB210</strain>
    </source>
</reference>
<dbReference type="PANTHER" id="PTHR15949">
    <property type="entry name" value="TESTIS-EXPRESSED PROTEIN 264"/>
    <property type="match status" value="1"/>
</dbReference>
<dbReference type="Pfam" id="PF06445">
    <property type="entry name" value="GyrI-like"/>
    <property type="match status" value="1"/>
</dbReference>
<dbReference type="GeneID" id="7841812"/>
<evidence type="ECO:0000313" key="3">
    <source>
        <dbReference type="EMBL" id="EAR89635.1"/>
    </source>
</evidence>
<protein>
    <submittedName>
        <fullName evidence="3">GyrI-like small molecule-binding domain protein</fullName>
    </submittedName>
</protein>
<dbReference type="InterPro" id="IPR029442">
    <property type="entry name" value="GyrI-like"/>
</dbReference>
<name>Q22VY1_TETTS</name>
<dbReference type="AlphaFoldDB" id="Q22VY1"/>
<sequence length="219" mass="25408">MKQIIGTVLGGGLGIATYYAYNAGFFQEVKIEEKKLSPKTIVYFQHEGSYQDLGPVFKKLIKESQKYMKAKNIYRIMYDDPYTIQDINKLRSIIGLEFDNVNDENGAKLLVKDKKEYQIATLAETESINTNFQMKQKNFSVVFFLIKLKIQPAIQKYLAEKAQSDKKFKLNEGHRIVEIYKFDDQKNPVEIEFNVPYGEDSKSYNLHSKPSPQHQRVAK</sequence>
<feature type="compositionally biased region" description="Polar residues" evidence="1">
    <location>
        <begin position="203"/>
        <end position="219"/>
    </location>
</feature>
<dbReference type="RefSeq" id="XP_001009881.1">
    <property type="nucleotide sequence ID" value="XM_001009881.1"/>
</dbReference>
<feature type="region of interest" description="Disordered" evidence="1">
    <location>
        <begin position="199"/>
        <end position="219"/>
    </location>
</feature>
<dbReference type="PANTHER" id="PTHR15949:SF3">
    <property type="entry name" value="TESTIS-EXPRESSED PROTEIN 264"/>
    <property type="match status" value="1"/>
</dbReference>
<proteinExistence type="predicted"/>
<feature type="domain" description="GyrI-like small molecule binding" evidence="2">
    <location>
        <begin position="31"/>
        <end position="110"/>
    </location>
</feature>
<evidence type="ECO:0000259" key="2">
    <source>
        <dbReference type="Pfam" id="PF06445"/>
    </source>
</evidence>